<reference evidence="2" key="1">
    <citation type="journal article" date="2015" name="MBio">
        <title>Eco-Evolutionary Dynamics of Episomes among Ecologically Cohesive Bacterial Populations.</title>
        <authorList>
            <person name="Xue H."/>
            <person name="Cordero O.X."/>
            <person name="Camas F.M."/>
            <person name="Trimble W."/>
            <person name="Meyer F."/>
            <person name="Guglielmini J."/>
            <person name="Rocha E.P."/>
            <person name="Polz M.F."/>
        </authorList>
    </citation>
    <scope>NUCLEOTIDE SEQUENCE</scope>
    <source>
        <strain evidence="2">FF_351</strain>
    </source>
</reference>
<protein>
    <submittedName>
        <fullName evidence="2">Uncharacterized protein</fullName>
    </submittedName>
</protein>
<accession>A0A0H4A4Z4</accession>
<feature type="transmembrane region" description="Helical" evidence="1">
    <location>
        <begin position="18"/>
        <end position="39"/>
    </location>
</feature>
<dbReference type="AlphaFoldDB" id="A0A0H4A4Z4"/>
<organism evidence="2">
    <name type="scientific">Enterovibrio norvegicus</name>
    <dbReference type="NCBI Taxonomy" id="188144"/>
    <lineage>
        <taxon>Bacteria</taxon>
        <taxon>Pseudomonadati</taxon>
        <taxon>Pseudomonadota</taxon>
        <taxon>Gammaproteobacteria</taxon>
        <taxon>Vibrionales</taxon>
        <taxon>Vibrionaceae</taxon>
        <taxon>Enterovibrio</taxon>
    </lineage>
</organism>
<keyword evidence="1" id="KW-0472">Membrane</keyword>
<keyword evidence="1" id="KW-1133">Transmembrane helix</keyword>
<evidence type="ECO:0000256" key="1">
    <source>
        <dbReference type="SAM" id="Phobius"/>
    </source>
</evidence>
<sequence>MAEGCHDWNEKAILLTGLYYFFIGALFGWGIFFALNLLWTLAKKVFKRS</sequence>
<name>A0A0H4A4Z4_9GAMM</name>
<evidence type="ECO:0000313" key="2">
    <source>
        <dbReference type="EMBL" id="AKN40956.1"/>
    </source>
</evidence>
<proteinExistence type="predicted"/>
<keyword evidence="1" id="KW-0812">Transmembrane</keyword>
<dbReference type="EMBL" id="KP795714">
    <property type="protein sequence ID" value="AKN40956.1"/>
    <property type="molecule type" value="Genomic_DNA"/>
</dbReference>